<dbReference type="Gene3D" id="3.30.420.10">
    <property type="entry name" value="Ribonuclease H-like superfamily/Ribonuclease H"/>
    <property type="match status" value="1"/>
</dbReference>
<dbReference type="InterPro" id="IPR052560">
    <property type="entry name" value="RdDP_mobile_element"/>
</dbReference>
<dbReference type="InterPro" id="IPR002156">
    <property type="entry name" value="RNaseH_domain"/>
</dbReference>
<dbReference type="InterPro" id="IPR043502">
    <property type="entry name" value="DNA/RNA_pol_sf"/>
</dbReference>
<dbReference type="PROSITE" id="PS50879">
    <property type="entry name" value="RNASE_H_1"/>
    <property type="match status" value="1"/>
</dbReference>
<dbReference type="CDD" id="cd01650">
    <property type="entry name" value="RT_nLTR_like"/>
    <property type="match status" value="1"/>
</dbReference>
<dbReference type="Gene3D" id="3.60.10.10">
    <property type="entry name" value="Endonuclease/exonuclease/phosphatase"/>
    <property type="match status" value="1"/>
</dbReference>
<gene>
    <name evidence="3 4" type="primary">pol</name>
</gene>
<dbReference type="SUPFAM" id="SSF56219">
    <property type="entry name" value="DNase I-like"/>
    <property type="match status" value="1"/>
</dbReference>
<dbReference type="PROSITE" id="PS00726">
    <property type="entry name" value="AP_NUCLEASE_F1_1"/>
    <property type="match status" value="1"/>
</dbReference>
<dbReference type="GO" id="GO:0071897">
    <property type="term" value="P:DNA biosynthetic process"/>
    <property type="evidence" value="ECO:0007669"/>
    <property type="project" value="UniProtKB-ARBA"/>
</dbReference>
<dbReference type="PANTHER" id="PTHR36688:SF2">
    <property type="entry name" value="ENDONUCLEASE_EXONUCLEASE_PHOSPHATASE DOMAIN-CONTAINING PROTEIN"/>
    <property type="match status" value="1"/>
</dbReference>
<evidence type="ECO:0000313" key="3">
    <source>
        <dbReference type="EMBL" id="CAC16871.1"/>
    </source>
</evidence>
<dbReference type="GO" id="GO:0006281">
    <property type="term" value="P:DNA repair"/>
    <property type="evidence" value="ECO:0007669"/>
    <property type="project" value="InterPro"/>
</dbReference>
<dbReference type="Pfam" id="PF00078">
    <property type="entry name" value="RVT_1"/>
    <property type="match status" value="1"/>
</dbReference>
<evidence type="ECO:0000259" key="1">
    <source>
        <dbReference type="PROSITE" id="PS50878"/>
    </source>
</evidence>
<dbReference type="CDD" id="cd09276">
    <property type="entry name" value="Rnase_HI_RT_non_LTR"/>
    <property type="match status" value="1"/>
</dbReference>
<protein>
    <submittedName>
        <fullName evidence="3">Pol protein</fullName>
    </submittedName>
</protein>
<dbReference type="PROSITE" id="PS50878">
    <property type="entry name" value="RT_POL"/>
    <property type="match status" value="1"/>
</dbReference>
<dbReference type="FlyBase" id="FBgn0043053">
    <property type="gene designation" value="Ivk\pol"/>
</dbReference>
<dbReference type="PANTHER" id="PTHR36688">
    <property type="entry name" value="ENDO/EXONUCLEASE/PHOSPHATASE DOMAIN-CONTAINING PROTEIN"/>
    <property type="match status" value="1"/>
</dbReference>
<evidence type="ECO:0000259" key="2">
    <source>
        <dbReference type="PROSITE" id="PS50879"/>
    </source>
</evidence>
<dbReference type="SUPFAM" id="SSF56672">
    <property type="entry name" value="DNA/RNA polymerases"/>
    <property type="match status" value="1"/>
</dbReference>
<dbReference type="Pfam" id="PF14529">
    <property type="entry name" value="Exo_endo_phos_2"/>
    <property type="match status" value="1"/>
</dbReference>
<feature type="domain" description="Reverse transcriptase" evidence="1">
    <location>
        <begin position="481"/>
        <end position="753"/>
    </location>
</feature>
<dbReference type="InterPro" id="IPR005135">
    <property type="entry name" value="Endo/exonuclease/phosphatase"/>
</dbReference>
<evidence type="ECO:0000313" key="4">
    <source>
        <dbReference type="FlyBase" id="FBgn0043053"/>
    </source>
</evidence>
<dbReference type="SUPFAM" id="SSF53098">
    <property type="entry name" value="Ribonuclease H-like"/>
    <property type="match status" value="1"/>
</dbReference>
<organism evidence="3">
    <name type="scientific">Drosophila melanogaster</name>
    <name type="common">Fruit fly</name>
    <dbReference type="NCBI Taxonomy" id="7227"/>
    <lineage>
        <taxon>Eukaryota</taxon>
        <taxon>Metazoa</taxon>
        <taxon>Ecdysozoa</taxon>
        <taxon>Arthropoda</taxon>
        <taxon>Hexapoda</taxon>
        <taxon>Insecta</taxon>
        <taxon>Pterygota</taxon>
        <taxon>Neoptera</taxon>
        <taxon>Endopterygota</taxon>
        <taxon>Diptera</taxon>
        <taxon>Brachycera</taxon>
        <taxon>Muscomorpha</taxon>
        <taxon>Ephydroidea</taxon>
        <taxon>Drosophilidae</taxon>
        <taxon>Drosophila</taxon>
        <taxon>Sophophora</taxon>
    </lineage>
</organism>
<reference evidence="3" key="1">
    <citation type="journal article" date="2000" name="Genome Biol.">
        <title>A search for reverse transcriptase-coding sequences reveals new non-LTR retrotransposons in the genome of Drosophila melanogaster.</title>
        <authorList>
            <person name="Berezikov E."/>
            <person name="Bucheton A."/>
            <person name="Busseau I."/>
        </authorList>
    </citation>
    <scope>NUCLEOTIDE SEQUENCE</scope>
</reference>
<name>Q9GP60_DROME</name>
<dbReference type="GO" id="GO:0042575">
    <property type="term" value="C:DNA polymerase complex"/>
    <property type="evidence" value="ECO:0007669"/>
    <property type="project" value="UniProtKB-ARBA"/>
</dbReference>
<dbReference type="InterPro" id="IPR036397">
    <property type="entry name" value="RNaseH_sf"/>
</dbReference>
<dbReference type="EMBL" id="AJ302712">
    <property type="protein sequence ID" value="CAC16871.1"/>
    <property type="molecule type" value="Genomic_DNA"/>
</dbReference>
<sequence>MTITILQWNIHGIFNNYNELTLLIKDHAPDIVFLQETKLPCNSTNFICPKEYSGYFHNFSYNTSAKQGIGVLIKRNVPHTYRNINSSILCSALQLNFEQVINIVNAYIPPSQIFSSSDISEILQNLNGSTILLGDLNSWSPLWGSPRTNTRGKKIETVILENSLIVLNDGSPTHLSTHNTFTHIDISLISPQIAHMCSWSISDNLHGSDHFPITIHINTPTRPDNTLPLPKYKTDQANWKRFNESCEKSAAYWTVGCLNQQVAQMTKVIRSAANYSIPQTKRVIHKAKVPWWNANLQQLRDQKQRLFSSYKANTNDTNLIRYKKANALFKKAVLSAKRNSLEKFTSKISPVSSTKKVWSDIKRLAGIPPTPFKYIKSNSGTLTGSFDIAEEFALSWSKYSSDQNFSAEYIRVKNRYLLEPYAIDSLSPSATSLDSNFTLLEIENSVAKAKGKSPGADRVSYPMLKNLSPHLKTKLLDIFNQILTTGKYPHTWRSAIIIPISKPNKPPSDINSYRPISLLSCLGKTLEKIIAQRLTWFIKRHNLISHNQVAFKSNHSTMDALLRIQHFASNALSTKNHVSILATDFERAFDRVGIHAVLCRLERWGIGPRLYNLIKAFMTNRSFRVRINNVTSNSHILHNGIPQGSPLSVVLFMIAIEDINDIVTRHKDIYISLYADDAIIFTKIKNINTVREKFLEILQEINSWGATSGASLAIEKCQTLHICRKQRCNLSDIVFNSRTIKDVNFLKILGITFDPKLLFKQHCQTLRKQLETRFNIIKFLSSKYSYIHIKTLIDITRALMLSKIDYGLPIFGWCAKSHLKKLQVPYHGAVRRAIHAFPTSPVACTLAESGLPSIQSRVEETTLMLIPKLYTTSNCLLTKDFGAIFKQKRKFKCISTLRRCANYIKLLDLPLPKPRRPFKSPALWGSKQPNINLQIYNAAKKDTGRLEYQKRFMSAQEDLGVKNWIYTDGSKVTGATTFAVVDSNRKIIAGGRLPSYNSIFTAEAFAILKACQFASKNAGKSVICTDSLSSLSAIRNWNHNDPTTQEVRHILSSHPKKITLLWVPSHQGIHGNELADKAAQEMRLTPSILFTPFNSKDLKSRIKLYLKEKKLSEWALFMHRYQSINPNCIMFKPPTNVHKRECATFIRLRIGHTQSTHQHLLMRSARPTCQLCGDELTVDHILNACSQLHSIRSHLFGTHSLSNCLSIPSCENISKIYKFVQKAKFII</sequence>
<dbReference type="GO" id="GO:0004523">
    <property type="term" value="F:RNA-DNA hybrid ribonuclease activity"/>
    <property type="evidence" value="ECO:0007669"/>
    <property type="project" value="InterPro"/>
</dbReference>
<dbReference type="InterPro" id="IPR036691">
    <property type="entry name" value="Endo/exonu/phosph_ase_sf"/>
</dbReference>
<proteinExistence type="predicted"/>
<accession>Q9GP60</accession>
<dbReference type="GO" id="GO:0003677">
    <property type="term" value="F:DNA binding"/>
    <property type="evidence" value="ECO:0007669"/>
    <property type="project" value="InterPro"/>
</dbReference>
<feature type="domain" description="RNase H type-1" evidence="2">
    <location>
        <begin position="959"/>
        <end position="1084"/>
    </location>
</feature>
<dbReference type="InterPro" id="IPR012337">
    <property type="entry name" value="RNaseH-like_sf"/>
</dbReference>
<dbReference type="InterPro" id="IPR020847">
    <property type="entry name" value="AP_endonuclease_F1_BS"/>
</dbReference>
<dbReference type="AlphaFoldDB" id="Q9GP60"/>
<dbReference type="InterPro" id="IPR000477">
    <property type="entry name" value="RT_dom"/>
</dbReference>